<dbReference type="EMBL" id="VYKL01000015">
    <property type="protein sequence ID" value="KAA9025771.1"/>
    <property type="molecule type" value="Genomic_DNA"/>
</dbReference>
<organism evidence="12 13">
    <name type="scientific">Niallia endozanthoxylica</name>
    <dbReference type="NCBI Taxonomy" id="2036016"/>
    <lineage>
        <taxon>Bacteria</taxon>
        <taxon>Bacillati</taxon>
        <taxon>Bacillota</taxon>
        <taxon>Bacilli</taxon>
        <taxon>Bacillales</taxon>
        <taxon>Bacillaceae</taxon>
        <taxon>Niallia</taxon>
    </lineage>
</organism>
<dbReference type="GO" id="GO:0004640">
    <property type="term" value="F:phosphoribosylanthranilate isomerase activity"/>
    <property type="evidence" value="ECO:0007669"/>
    <property type="project" value="UniProtKB-UniRule"/>
</dbReference>
<evidence type="ECO:0000313" key="13">
    <source>
        <dbReference type="Proteomes" id="UP000326671"/>
    </source>
</evidence>
<evidence type="ECO:0000256" key="2">
    <source>
        <dbReference type="ARBA" id="ARBA00004664"/>
    </source>
</evidence>
<dbReference type="EC" id="5.3.1.24" evidence="4 10"/>
<accession>A0A5J5HUB0</accession>
<comment type="catalytic activity">
    <reaction evidence="1 10">
        <text>N-(5-phospho-beta-D-ribosyl)anthranilate = 1-(2-carboxyphenylamino)-1-deoxy-D-ribulose 5-phosphate</text>
        <dbReference type="Rhea" id="RHEA:21540"/>
        <dbReference type="ChEBI" id="CHEBI:18277"/>
        <dbReference type="ChEBI" id="CHEBI:58613"/>
        <dbReference type="EC" id="5.3.1.24"/>
    </reaction>
</comment>
<evidence type="ECO:0000256" key="10">
    <source>
        <dbReference type="HAMAP-Rule" id="MF_00135"/>
    </source>
</evidence>
<dbReference type="FunFam" id="3.20.20.70:FF:000075">
    <property type="entry name" value="Tryptophan biosynthesis protein TRP1"/>
    <property type="match status" value="1"/>
</dbReference>
<keyword evidence="9 10" id="KW-0413">Isomerase</keyword>
<evidence type="ECO:0000256" key="1">
    <source>
        <dbReference type="ARBA" id="ARBA00001164"/>
    </source>
</evidence>
<evidence type="ECO:0000256" key="3">
    <source>
        <dbReference type="ARBA" id="ARBA00007571"/>
    </source>
</evidence>
<dbReference type="InterPro" id="IPR013785">
    <property type="entry name" value="Aldolase_TIM"/>
</dbReference>
<dbReference type="PANTHER" id="PTHR42894:SF1">
    <property type="entry name" value="N-(5'-PHOSPHORIBOSYL)ANTHRANILATE ISOMERASE"/>
    <property type="match status" value="1"/>
</dbReference>
<reference evidence="12 13" key="1">
    <citation type="submission" date="2019-09" db="EMBL/GenBank/DDBJ databases">
        <title>Whole genome sequences of isolates from the Mars Exploration Rovers.</title>
        <authorList>
            <person name="Seuylemezian A."/>
            <person name="Vaishampayan P."/>
        </authorList>
    </citation>
    <scope>NUCLEOTIDE SEQUENCE [LARGE SCALE GENOMIC DNA]</scope>
    <source>
        <strain evidence="12 13">MER_TA_151</strain>
    </source>
</reference>
<dbReference type="InterPro" id="IPR011060">
    <property type="entry name" value="RibuloseP-bd_barrel"/>
</dbReference>
<dbReference type="OrthoDB" id="9786954at2"/>
<dbReference type="InterPro" id="IPR044643">
    <property type="entry name" value="TrpF_fam"/>
</dbReference>
<dbReference type="PANTHER" id="PTHR42894">
    <property type="entry name" value="N-(5'-PHOSPHORIBOSYL)ANTHRANILATE ISOMERASE"/>
    <property type="match status" value="1"/>
</dbReference>
<keyword evidence="7 10" id="KW-0822">Tryptophan biosynthesis</keyword>
<dbReference type="RefSeq" id="WP_150439426.1">
    <property type="nucleotide sequence ID" value="NZ_VYKL01000015.1"/>
</dbReference>
<evidence type="ECO:0000256" key="5">
    <source>
        <dbReference type="ARBA" id="ARBA00022272"/>
    </source>
</evidence>
<feature type="domain" description="N-(5'phosphoribosyl) anthranilate isomerase (PRAI)" evidence="11">
    <location>
        <begin position="3"/>
        <end position="195"/>
    </location>
</feature>
<comment type="caution">
    <text evidence="12">The sequence shown here is derived from an EMBL/GenBank/DDBJ whole genome shotgun (WGS) entry which is preliminary data.</text>
</comment>
<dbReference type="GO" id="GO:0000162">
    <property type="term" value="P:L-tryptophan biosynthetic process"/>
    <property type="evidence" value="ECO:0007669"/>
    <property type="project" value="UniProtKB-UniRule"/>
</dbReference>
<evidence type="ECO:0000259" key="11">
    <source>
        <dbReference type="Pfam" id="PF00697"/>
    </source>
</evidence>
<dbReference type="Gene3D" id="3.20.20.70">
    <property type="entry name" value="Aldolase class I"/>
    <property type="match status" value="1"/>
</dbReference>
<name>A0A5J5HUB0_9BACI</name>
<dbReference type="SUPFAM" id="SSF51366">
    <property type="entry name" value="Ribulose-phoshate binding barrel"/>
    <property type="match status" value="1"/>
</dbReference>
<evidence type="ECO:0000256" key="8">
    <source>
        <dbReference type="ARBA" id="ARBA00023141"/>
    </source>
</evidence>
<comment type="similarity">
    <text evidence="3 10">Belongs to the TrpF family.</text>
</comment>
<dbReference type="Proteomes" id="UP000326671">
    <property type="component" value="Unassembled WGS sequence"/>
</dbReference>
<dbReference type="InterPro" id="IPR001240">
    <property type="entry name" value="PRAI_dom"/>
</dbReference>
<evidence type="ECO:0000256" key="9">
    <source>
        <dbReference type="ARBA" id="ARBA00023235"/>
    </source>
</evidence>
<evidence type="ECO:0000256" key="4">
    <source>
        <dbReference type="ARBA" id="ARBA00012572"/>
    </source>
</evidence>
<dbReference type="Pfam" id="PF00697">
    <property type="entry name" value="PRAI"/>
    <property type="match status" value="1"/>
</dbReference>
<keyword evidence="13" id="KW-1185">Reference proteome</keyword>
<keyword evidence="8 10" id="KW-0057">Aromatic amino acid biosynthesis</keyword>
<gene>
    <name evidence="10" type="primary">trpF</name>
    <name evidence="12" type="ORF">F4V44_07740</name>
</gene>
<evidence type="ECO:0000256" key="6">
    <source>
        <dbReference type="ARBA" id="ARBA00022605"/>
    </source>
</evidence>
<proteinExistence type="inferred from homology"/>
<evidence type="ECO:0000256" key="7">
    <source>
        <dbReference type="ARBA" id="ARBA00022822"/>
    </source>
</evidence>
<keyword evidence="6 10" id="KW-0028">Amino-acid biosynthesis</keyword>
<protein>
    <recommendedName>
        <fullName evidence="5 10">N-(5'-phosphoribosyl)anthranilate isomerase</fullName>
        <shortName evidence="10">PRAI</shortName>
        <ecNumber evidence="4 10">5.3.1.24</ecNumber>
    </recommendedName>
</protein>
<dbReference type="AlphaFoldDB" id="A0A5J5HUB0"/>
<dbReference type="UniPathway" id="UPA00035">
    <property type="reaction ID" value="UER00042"/>
</dbReference>
<evidence type="ECO:0000313" key="12">
    <source>
        <dbReference type="EMBL" id="KAA9025771.1"/>
    </source>
</evidence>
<dbReference type="CDD" id="cd00405">
    <property type="entry name" value="PRAI"/>
    <property type="match status" value="1"/>
</dbReference>
<dbReference type="HAMAP" id="MF_00135">
    <property type="entry name" value="PRAI"/>
    <property type="match status" value="1"/>
</dbReference>
<sequence>MNVKICGLQNAEAALFAARNGADAIGFVFAESKRRVTVERAKQIISTLPKEVKKIGVFVNSSKEEIEKIVSETGIDIVQLHGHESPEFCQSIPYPMIKAFSIESARDLENIHTYPCEFILLDGPKGKYYGGNGIAFDWNILKTFDFKDKKVILAGGLDLENVSEALETNAYMLDVSSGVESNGQKDLNKIKRFLDFVKNKQSMEEII</sequence>
<comment type="pathway">
    <text evidence="2 10">Amino-acid biosynthesis; L-tryptophan biosynthesis; L-tryptophan from chorismate: step 3/5.</text>
</comment>